<dbReference type="Pfam" id="PF00534">
    <property type="entry name" value="Glycos_transf_1"/>
    <property type="match status" value="1"/>
</dbReference>
<dbReference type="HOGENOM" id="CLU_665013_0_0_2"/>
<evidence type="ECO:0000259" key="2">
    <source>
        <dbReference type="Pfam" id="PF00534"/>
    </source>
</evidence>
<dbReference type="OrthoDB" id="132546at2157"/>
<dbReference type="AlphaFoldDB" id="F0T7I0"/>
<dbReference type="eggNOG" id="arCOG01403">
    <property type="taxonomic scope" value="Archaea"/>
</dbReference>
<dbReference type="Proteomes" id="UP000007490">
    <property type="component" value="Chromosome"/>
</dbReference>
<dbReference type="SUPFAM" id="SSF53756">
    <property type="entry name" value="UDP-Glycosyltransferase/glycogen phosphorylase"/>
    <property type="match status" value="1"/>
</dbReference>
<dbReference type="InterPro" id="IPR001296">
    <property type="entry name" value="Glyco_trans_1"/>
</dbReference>
<feature type="domain" description="Glycosyl transferase family 1" evidence="2">
    <location>
        <begin position="221"/>
        <end position="373"/>
    </location>
</feature>
<dbReference type="CDD" id="cd03801">
    <property type="entry name" value="GT4_PimA-like"/>
    <property type="match status" value="1"/>
</dbReference>
<protein>
    <submittedName>
        <fullName evidence="3">Glycosyl transferase group 1</fullName>
    </submittedName>
</protein>
<reference evidence="3 4" key="2">
    <citation type="journal article" date="2014" name="Int. J. Syst. Evol. Microbiol.">
        <title>Methanobacterium paludis sp. nov. and a novel strain of Methanobacterium lacus isolated from northern peatlands.</title>
        <authorList>
            <person name="Cadillo-Quiroz H."/>
            <person name="Brauer S.L."/>
            <person name="Goodson N."/>
            <person name="Yavitt J.B."/>
            <person name="Zinder S.H."/>
        </authorList>
    </citation>
    <scope>NUCLEOTIDE SEQUENCE [LARGE SCALE GENOMIC DNA]</scope>
    <source>
        <strain evidence="3 4">AL-21</strain>
    </source>
</reference>
<name>F0T7I0_METLA</name>
<organism evidence="3 4">
    <name type="scientific">Methanobacterium lacus (strain AL-21)</name>
    <dbReference type="NCBI Taxonomy" id="877455"/>
    <lineage>
        <taxon>Archaea</taxon>
        <taxon>Methanobacteriati</taxon>
        <taxon>Methanobacteriota</taxon>
        <taxon>Methanomada group</taxon>
        <taxon>Methanobacteria</taxon>
        <taxon>Methanobacteriales</taxon>
        <taxon>Methanobacteriaceae</taxon>
        <taxon>Methanobacterium</taxon>
    </lineage>
</organism>
<dbReference type="STRING" id="877455.Metbo_1306"/>
<dbReference type="EMBL" id="CP002551">
    <property type="protein sequence ID" value="ADZ09548.1"/>
    <property type="molecule type" value="Genomic_DNA"/>
</dbReference>
<dbReference type="GeneID" id="10277757"/>
<dbReference type="Gene3D" id="3.40.50.2000">
    <property type="entry name" value="Glycogen Phosphorylase B"/>
    <property type="match status" value="2"/>
</dbReference>
<keyword evidence="4" id="KW-1185">Reference proteome</keyword>
<dbReference type="GO" id="GO:0016757">
    <property type="term" value="F:glycosyltransferase activity"/>
    <property type="evidence" value="ECO:0007669"/>
    <property type="project" value="InterPro"/>
</dbReference>
<keyword evidence="1 3" id="KW-0808">Transferase</keyword>
<evidence type="ECO:0000256" key="1">
    <source>
        <dbReference type="ARBA" id="ARBA00022679"/>
    </source>
</evidence>
<dbReference type="PANTHER" id="PTHR46401:SF2">
    <property type="entry name" value="GLYCOSYLTRANSFERASE WBBK-RELATED"/>
    <property type="match status" value="1"/>
</dbReference>
<dbReference type="RefSeq" id="WP_013644899.1">
    <property type="nucleotide sequence ID" value="NC_015216.1"/>
</dbReference>
<evidence type="ECO:0000313" key="3">
    <source>
        <dbReference type="EMBL" id="ADZ09548.1"/>
    </source>
</evidence>
<sequence>MKIAVFHNLPSGGAKRALYGTVDYLIHKGHNVEAYLPSTANEDFLPLSELVDEVHLYHVKNTIGGWLYSSFKYVPPFVKTISLRDLEATQRDIAGIINDSDHDVVLCEQDQYTLSPFFLKYIKKPTVYYCQQPTRDEAILKKLEKMVENQPNKLKGAVFNYSDKKDLKIDMENAQHAKYILANSYFSRESILKGYGLNSYVSYLGIDTNIFRRMEVPVEDHVLSVGTITPTKGYDFLIKSLSLVKPEVRPKLIIAANHSVLEWKNYIVELAKQLDVNLEIMDMVDDEKLVELYNTSKLVLYAPYLEPFGLVPIEAMGCGTPVIGVKEGGVRETVLENQTGILVERDPQKFADAITQTLNNPTQLYDMGRNGIKEVERFWTLEHAGERIEKHLENAIKTHEHSQKQG</sequence>
<proteinExistence type="predicted"/>
<evidence type="ECO:0000313" key="4">
    <source>
        <dbReference type="Proteomes" id="UP000007490"/>
    </source>
</evidence>
<dbReference type="PANTHER" id="PTHR46401">
    <property type="entry name" value="GLYCOSYLTRANSFERASE WBBK-RELATED"/>
    <property type="match status" value="1"/>
</dbReference>
<accession>F0T7I0</accession>
<dbReference type="KEGG" id="mel:Metbo_1306"/>
<gene>
    <name evidence="3" type="ordered locus">Metbo_1306</name>
</gene>
<reference evidence="4" key="1">
    <citation type="submission" date="2011-02" db="EMBL/GenBank/DDBJ databases">
        <title>Complete sequence of Methanobacterium sp. AL-21.</title>
        <authorList>
            <consortium name="US DOE Joint Genome Institute"/>
            <person name="Lucas S."/>
            <person name="Copeland A."/>
            <person name="Lapidus A."/>
            <person name="Cheng J.-F."/>
            <person name="Goodwin L."/>
            <person name="Pitluck S."/>
            <person name="Chertkov O."/>
            <person name="Detter J.C."/>
            <person name="Han C."/>
            <person name="Tapia R."/>
            <person name="Land M."/>
            <person name="Hauser L."/>
            <person name="Kyrpides N."/>
            <person name="Ivanova N."/>
            <person name="Mikhailova N."/>
            <person name="Pagani I."/>
            <person name="Cadillo-Quiroz H."/>
            <person name="Imachi H."/>
            <person name="Zinder S."/>
            <person name="Liu W."/>
            <person name="Woyke T."/>
        </authorList>
    </citation>
    <scope>NUCLEOTIDE SEQUENCE [LARGE SCALE GENOMIC DNA]</scope>
    <source>
        <strain evidence="4">AL-21</strain>
    </source>
</reference>